<keyword evidence="20" id="KW-1185">Reference proteome</keyword>
<evidence type="ECO:0000256" key="14">
    <source>
        <dbReference type="PROSITE-ProRule" id="PRU10141"/>
    </source>
</evidence>
<dbReference type="InterPro" id="IPR000719">
    <property type="entry name" value="Prot_kinase_dom"/>
</dbReference>
<keyword evidence="6" id="KW-0479">Metal-binding</keyword>
<evidence type="ECO:0000256" key="11">
    <source>
        <dbReference type="ARBA" id="ARBA00022842"/>
    </source>
</evidence>
<evidence type="ECO:0000313" key="19">
    <source>
        <dbReference type="EMBL" id="CAF3725955.1"/>
    </source>
</evidence>
<name>A0A814D2N2_9BILA</name>
<evidence type="ECO:0000256" key="13">
    <source>
        <dbReference type="ARBA" id="ARBA00022871"/>
    </source>
</evidence>
<organism evidence="18 20">
    <name type="scientific">Didymodactylos carnosus</name>
    <dbReference type="NCBI Taxonomy" id="1234261"/>
    <lineage>
        <taxon>Eukaryota</taxon>
        <taxon>Metazoa</taxon>
        <taxon>Spiralia</taxon>
        <taxon>Gnathifera</taxon>
        <taxon>Rotifera</taxon>
        <taxon>Eurotatoria</taxon>
        <taxon>Bdelloidea</taxon>
        <taxon>Philodinida</taxon>
        <taxon>Philodinidae</taxon>
        <taxon>Didymodactylos</taxon>
    </lineage>
</organism>
<reference evidence="18" key="1">
    <citation type="submission" date="2021-02" db="EMBL/GenBank/DDBJ databases">
        <authorList>
            <person name="Nowell W R."/>
        </authorList>
    </citation>
    <scope>NUCLEOTIDE SEQUENCE</scope>
</reference>
<evidence type="ECO:0000256" key="6">
    <source>
        <dbReference type="ARBA" id="ARBA00022723"/>
    </source>
</evidence>
<keyword evidence="9" id="KW-0221">Differentiation</keyword>
<dbReference type="AlphaFoldDB" id="A0A814D2N2"/>
<feature type="binding site" evidence="14">
    <location>
        <position position="100"/>
    </location>
    <ligand>
        <name>ATP</name>
        <dbReference type="ChEBI" id="CHEBI:30616"/>
    </ligand>
</feature>
<dbReference type="EMBL" id="CAJNOQ010002297">
    <property type="protein sequence ID" value="CAF0950251.1"/>
    <property type="molecule type" value="Genomic_DNA"/>
</dbReference>
<feature type="domain" description="Protein kinase" evidence="17">
    <location>
        <begin position="71"/>
        <end position="335"/>
    </location>
</feature>
<comment type="caution">
    <text evidence="18">The sequence shown here is derived from an EMBL/GenBank/DDBJ whole genome shotgun (WGS) entry which is preliminary data.</text>
</comment>
<dbReference type="Proteomes" id="UP000681722">
    <property type="component" value="Unassembled WGS sequence"/>
</dbReference>
<feature type="region of interest" description="Disordered" evidence="16">
    <location>
        <begin position="349"/>
        <end position="368"/>
    </location>
</feature>
<keyword evidence="12" id="KW-0832">Ubl conjugation</keyword>
<dbReference type="GO" id="GO:0030154">
    <property type="term" value="P:cell differentiation"/>
    <property type="evidence" value="ECO:0007669"/>
    <property type="project" value="UniProtKB-KW"/>
</dbReference>
<evidence type="ECO:0000256" key="16">
    <source>
        <dbReference type="SAM" id="MobiDB-lite"/>
    </source>
</evidence>
<evidence type="ECO:0000256" key="15">
    <source>
        <dbReference type="RuleBase" id="RU000304"/>
    </source>
</evidence>
<evidence type="ECO:0000256" key="8">
    <source>
        <dbReference type="ARBA" id="ARBA00022777"/>
    </source>
</evidence>
<keyword evidence="2" id="KW-0217">Developmental protein</keyword>
<sequence length="381" mass="43901">MHRQHGIGAGTIFIVPVTKHDKGRSPKQQAQIQKIQQGKNGIQSRGVPGSSGTKYYSNDPQPLLTLGYQIDNIGDPLGTGSYARVKKCIRTSDDMIFAVKIIDRKAAVADFVQKFLPRELDIIRTLDHPNIVKTHDIYESSNLTYIVMEYAQGGDLLDYINKMGRLKEHVAKRMFGELCEAIQYIHSRDICHRDLKCENLLLDKYERIKLADFGFSRFCYDKYHKKTLSRTFCGSAAYAAPEILRGQEYNPKLYDIWSMGCILYIMIYGTMPYDDSDIKKMVQAQQQGIRFDKDDKNRLGELNKYVEVNGLISAMLQIDVTIRLNIELVRRHSWLVKVVGQPYVDENAEKKEKSNYQQSQSQQTNRTPFKLRNYYEQQAVV</sequence>
<dbReference type="Gene3D" id="1.10.510.10">
    <property type="entry name" value="Transferase(Phosphotransferase) domain 1"/>
    <property type="match status" value="1"/>
</dbReference>
<dbReference type="SUPFAM" id="SSF56112">
    <property type="entry name" value="Protein kinase-like (PK-like)"/>
    <property type="match status" value="1"/>
</dbReference>
<evidence type="ECO:0000313" key="18">
    <source>
        <dbReference type="EMBL" id="CAF0950251.1"/>
    </source>
</evidence>
<keyword evidence="11" id="KW-0460">Magnesium</keyword>
<dbReference type="GO" id="GO:0007283">
    <property type="term" value="P:spermatogenesis"/>
    <property type="evidence" value="ECO:0007669"/>
    <property type="project" value="UniProtKB-KW"/>
</dbReference>
<keyword evidence="13" id="KW-0744">Spermatogenesis</keyword>
<evidence type="ECO:0000256" key="1">
    <source>
        <dbReference type="ARBA" id="ARBA00001946"/>
    </source>
</evidence>
<evidence type="ECO:0000256" key="5">
    <source>
        <dbReference type="ARBA" id="ARBA00022679"/>
    </source>
</evidence>
<dbReference type="InterPro" id="IPR008271">
    <property type="entry name" value="Ser/Thr_kinase_AS"/>
</dbReference>
<dbReference type="PROSITE" id="PS00108">
    <property type="entry name" value="PROTEIN_KINASE_ST"/>
    <property type="match status" value="1"/>
</dbReference>
<protein>
    <recommendedName>
        <fullName evidence="17">Protein kinase domain-containing protein</fullName>
    </recommendedName>
</protein>
<keyword evidence="4" id="KW-0597">Phosphoprotein</keyword>
<dbReference type="GO" id="GO:0005737">
    <property type="term" value="C:cytoplasm"/>
    <property type="evidence" value="ECO:0007669"/>
    <property type="project" value="TreeGrafter"/>
</dbReference>
<keyword evidence="5" id="KW-0808">Transferase</keyword>
<dbReference type="InterPro" id="IPR017441">
    <property type="entry name" value="Protein_kinase_ATP_BS"/>
</dbReference>
<dbReference type="Pfam" id="PF00069">
    <property type="entry name" value="Pkinase"/>
    <property type="match status" value="1"/>
</dbReference>
<dbReference type="FunFam" id="1.10.510.10:FF:000658">
    <property type="entry name" value="Protein CBG12184"/>
    <property type="match status" value="1"/>
</dbReference>
<keyword evidence="10 14" id="KW-0067">ATP-binding</keyword>
<gene>
    <name evidence="18" type="ORF">GPM918_LOCUS11200</name>
    <name evidence="19" type="ORF">SRO942_LOCUS11199</name>
</gene>
<dbReference type="FunFam" id="3.30.200.20:FF:000042">
    <property type="entry name" value="Aurora kinase A"/>
    <property type="match status" value="1"/>
</dbReference>
<accession>A0A814D2N2</accession>
<dbReference type="PANTHER" id="PTHR24346">
    <property type="entry name" value="MAP/MICROTUBULE AFFINITY-REGULATING KINASE"/>
    <property type="match status" value="1"/>
</dbReference>
<evidence type="ECO:0000313" key="20">
    <source>
        <dbReference type="Proteomes" id="UP000663829"/>
    </source>
</evidence>
<dbReference type="PANTHER" id="PTHR24346:SF102">
    <property type="entry name" value="TESTIS-SPECIFIC SERINE_THREONINE-PROTEIN KINASE 1"/>
    <property type="match status" value="1"/>
</dbReference>
<dbReference type="GO" id="GO:0050321">
    <property type="term" value="F:tau-protein kinase activity"/>
    <property type="evidence" value="ECO:0007669"/>
    <property type="project" value="TreeGrafter"/>
</dbReference>
<evidence type="ECO:0000256" key="9">
    <source>
        <dbReference type="ARBA" id="ARBA00022782"/>
    </source>
</evidence>
<dbReference type="GO" id="GO:0000226">
    <property type="term" value="P:microtubule cytoskeleton organization"/>
    <property type="evidence" value="ECO:0007669"/>
    <property type="project" value="TreeGrafter"/>
</dbReference>
<evidence type="ECO:0000256" key="12">
    <source>
        <dbReference type="ARBA" id="ARBA00022843"/>
    </source>
</evidence>
<evidence type="ECO:0000256" key="7">
    <source>
        <dbReference type="ARBA" id="ARBA00022741"/>
    </source>
</evidence>
<dbReference type="PROSITE" id="PS50011">
    <property type="entry name" value="PROTEIN_KINASE_DOM"/>
    <property type="match status" value="1"/>
</dbReference>
<dbReference type="PROSITE" id="PS00107">
    <property type="entry name" value="PROTEIN_KINASE_ATP"/>
    <property type="match status" value="1"/>
</dbReference>
<comment type="cofactor">
    <cofactor evidence="1">
        <name>Mg(2+)</name>
        <dbReference type="ChEBI" id="CHEBI:18420"/>
    </cofactor>
</comment>
<evidence type="ECO:0000256" key="2">
    <source>
        <dbReference type="ARBA" id="ARBA00022473"/>
    </source>
</evidence>
<evidence type="ECO:0000256" key="3">
    <source>
        <dbReference type="ARBA" id="ARBA00022527"/>
    </source>
</evidence>
<dbReference type="EMBL" id="CAJOBC010002296">
    <property type="protein sequence ID" value="CAF3725955.1"/>
    <property type="molecule type" value="Genomic_DNA"/>
</dbReference>
<feature type="region of interest" description="Disordered" evidence="16">
    <location>
        <begin position="35"/>
        <end position="55"/>
    </location>
</feature>
<evidence type="ECO:0000256" key="4">
    <source>
        <dbReference type="ARBA" id="ARBA00022553"/>
    </source>
</evidence>
<proteinExistence type="inferred from homology"/>
<dbReference type="GO" id="GO:0005524">
    <property type="term" value="F:ATP binding"/>
    <property type="evidence" value="ECO:0007669"/>
    <property type="project" value="UniProtKB-UniRule"/>
</dbReference>
<dbReference type="GO" id="GO:0035556">
    <property type="term" value="P:intracellular signal transduction"/>
    <property type="evidence" value="ECO:0007669"/>
    <property type="project" value="TreeGrafter"/>
</dbReference>
<comment type="similarity">
    <text evidence="15">Belongs to the protein kinase superfamily.</text>
</comment>
<keyword evidence="8" id="KW-0418">Kinase</keyword>
<dbReference type="InterPro" id="IPR011009">
    <property type="entry name" value="Kinase-like_dom_sf"/>
</dbReference>
<dbReference type="SMART" id="SM00220">
    <property type="entry name" value="S_TKc"/>
    <property type="match status" value="1"/>
</dbReference>
<dbReference type="OrthoDB" id="541276at2759"/>
<keyword evidence="3 15" id="KW-0723">Serine/threonine-protein kinase</keyword>
<dbReference type="GO" id="GO:0000287">
    <property type="term" value="F:magnesium ion binding"/>
    <property type="evidence" value="ECO:0007669"/>
    <property type="project" value="UniProtKB-ARBA"/>
</dbReference>
<dbReference type="Proteomes" id="UP000663829">
    <property type="component" value="Unassembled WGS sequence"/>
</dbReference>
<keyword evidence="7 14" id="KW-0547">Nucleotide-binding</keyword>
<evidence type="ECO:0000259" key="17">
    <source>
        <dbReference type="PROSITE" id="PS50011"/>
    </source>
</evidence>
<evidence type="ECO:0000256" key="10">
    <source>
        <dbReference type="ARBA" id="ARBA00022840"/>
    </source>
</evidence>